<dbReference type="InterPro" id="IPR003169">
    <property type="entry name" value="GYF"/>
</dbReference>
<feature type="coiled-coil region" evidence="1">
    <location>
        <begin position="1538"/>
        <end position="1565"/>
    </location>
</feature>
<feature type="compositionally biased region" description="Basic and acidic residues" evidence="2">
    <location>
        <begin position="269"/>
        <end position="284"/>
    </location>
</feature>
<feature type="region of interest" description="Disordered" evidence="2">
    <location>
        <begin position="1499"/>
        <end position="1537"/>
    </location>
</feature>
<feature type="compositionally biased region" description="Basic and acidic residues" evidence="2">
    <location>
        <begin position="584"/>
        <end position="630"/>
    </location>
</feature>
<sequence>MRESGGGPPLRLEPWKLRDEGSGVLGSSKLLSGSESDFKAADMSASENIIPLSPQWLFSKPTESKPPAATMEPPRTPGTSSHGGLTSEALVKERWRGDGGPRGEGGRDVSRDGGRDGGRSDGGRDVNRDAERKRDWWRSISLERDADNSRRERWREEERENSTATRRDRWKEGERENAETRRGGERWTENNAGREATEIRRLPSDRWNDTTNRETSFDARRDSKWSTRWGPEDKEKDFRREKWLEPEKEGESHRERQIPNHTLNPVNMREGERESDTGTRDRAWRPHSFMSRGRGEAPPPGAAPPKFAPGFGVGRGRGDGPNVGFAAGRGRANFSASGLLHGPPTGNPIGAPPAADKWDGSQGKASAFQDNMFRYPRGKLLDVYRKIGNSPTFSKYPDGFAEVPQLTQPEVLEPLAFFSPDMEEEVILEGIRKGEIVSSGAVHNTTVKEAAVGRGREDPVRGRGRGRGIVGKEEGLFDSHREDDFFDAPGFGDVRGGEGGAFDKLAEARYADAESNEAWDAHSRTESAQDLEGGREEVGWRQRRSAEDGVAGSSFTREDAGWRQRSEGTWRKGRNGDETAVGSLKEEKIWRNERGSREENNWRQTRGEEDSREEIFSRSERGVGQEKERPSGIYDDESPGSSVSERRWQSDFPYQRSIDPEKTEEQASGMGLTGGSTRGGLYSGISDRETLGKSTSRPVPPEELNLYYTDPQGEMQGPFLGSDIIDWFEAGFFGLDLPVRVADAPSTAPFTSLGNVMPHLKPKARVPPGFDALKQVEEQVEAVSKIEVDTLSVNFARHTSLPISGTDTGMVEIKELQGKPLLPKMEVMNNVVDRSGTTLSGDARLRLEDQMKESFLDPQEDIPVDKLFGHRDGPGVERTYSLRRRMSAFPLVESDEVESGRHPSPSLYSQWAGHEGEPPASGCLEAPVPVPSHHSYRGPPTPNHMSVSRPTDLLPILQGGNSQLQLGPQPDRGWPDIRGDLMRSLSDLPPPHHSMPQGGGVDHSHIHPLEMQHLQRYGLMQPGLPGIQRQLSQPSPPVLPHQQQIPPGGPIALEQLLRPGLPRDLQALNMLQQQQQQFQQQQAQPPLPIPPSGPVLDQLLRLQQQQQQQLPPQVLLEQLLRQHQQNHHFDHVHRQPPTGGPVSGLADQLLMRQTHDMTQPQHPLGPRGGSFDQLHPARHQPAPGIDQLLRQRQQEQQQVRQFGHSQPSRPGVDEMRISGVWEVDEFGQFVRTQAQAPLRPQPQLPQQQQQQQPPPPHHISSSLGMLQGAMQQSQVQGPPQPENQGVFGYECATSVRGPASLFDPSLTRIERSLSSMGGSQRKDAGVAADLVAQPQERSRIERAASVPYSESSGPFPVGFQSQTQEREPEGGPQGWTVSTSSTSTDLDAPEMFIDEVRRSSPQDDVTSLDSNQSQLPGLGWQFSSDSHLDTDDFLVKGKESGALAPLPKVFEGHSWEDSHEYGRKELPAPGLSSSMPDSSPLLAISSAQPVVIVPDQQHACESLSPGLKTETSPQNSLPKTPSVPSQPAWKPPVVPKPKSFMEIQQEEAEKRMAEEKAAAEAAARLMSLSATGNSINSGPWAAATAVSQSKSLREIQEEEARRAAVLGHSGSTTYASPLVSSGKAEAARTIPTQTPSGEKSNIREVNTEELLLSAPSKKSGETPVSEISTSQVSVPTPAASSPPPSAAFDDSDFVEPKESKKNKKRGSKAKGALSKTTLTPEPVQISPSTSSKNLALRQAQQEVAKEVLPSPPPGPSLADFLQLKEEMVSPQPLPAWSVDPSKLKTAKSLKEIQEAERRAREEQERLLRAEVTQVSAPVKPIVARTTSGSGASAWQRPSVSPSPQTSTAVQSSFTAPVAAPALVPANSNSRSKTGVFEDDDELFWDYSEDVTLKIGAVKQATKAERPEFPSLNTSGKSGASKGPAVKAPSVSTAASAQVPVPSPASASAFRHAAAAAASPRVSPMEFPSLSAIANASNKIGAAKGKKQQSDPATTTVAQPAANISAEGKAFRQWCEVQIKKLTGNDDMTLVDFCISLPSVAETGEYLTQYLGSGPTVQSFKSEFLRRKEMMPSDVIRTVFPVSDAVIRDDSLNKSNGKKGGDLKSKVVASLSSSTKEEDSASAEVDGISSKAGKKKGKKGKKVVDPSLLGFSVTSNRIMMGEIQHIED</sequence>
<feature type="compositionally biased region" description="Gly residues" evidence="2">
    <location>
        <begin position="671"/>
        <end position="682"/>
    </location>
</feature>
<feature type="region of interest" description="Disordered" evidence="2">
    <location>
        <begin position="1572"/>
        <end position="1758"/>
    </location>
</feature>
<feature type="compositionally biased region" description="Basic and acidic residues" evidence="2">
    <location>
        <begin position="90"/>
        <end position="132"/>
    </location>
</feature>
<dbReference type="PANTHER" id="PTHR46992:SF1">
    <property type="entry name" value="GYF DOMAIN-CONTAINING PROTEIN"/>
    <property type="match status" value="1"/>
</dbReference>
<feature type="region of interest" description="Disordered" evidence="2">
    <location>
        <begin position="1331"/>
        <end position="1423"/>
    </location>
</feature>
<evidence type="ECO:0000313" key="4">
    <source>
        <dbReference type="EMBL" id="KAL2608476.1"/>
    </source>
</evidence>
<feature type="region of interest" description="Disordered" evidence="2">
    <location>
        <begin position="514"/>
        <end position="702"/>
    </location>
</feature>
<evidence type="ECO:0000256" key="1">
    <source>
        <dbReference type="SAM" id="Coils"/>
    </source>
</evidence>
<feature type="region of interest" description="Disordered" evidence="2">
    <location>
        <begin position="1157"/>
        <end position="1213"/>
    </location>
</feature>
<dbReference type="Proteomes" id="UP001605036">
    <property type="component" value="Unassembled WGS sequence"/>
</dbReference>
<feature type="region of interest" description="Disordered" evidence="2">
    <location>
        <begin position="894"/>
        <end position="971"/>
    </location>
</feature>
<feature type="compositionally biased region" description="Low complexity" evidence="2">
    <location>
        <begin position="25"/>
        <end position="35"/>
    </location>
</feature>
<feature type="compositionally biased region" description="Polar residues" evidence="2">
    <location>
        <begin position="1714"/>
        <end position="1741"/>
    </location>
</feature>
<feature type="compositionally biased region" description="Polar residues" evidence="2">
    <location>
        <begin position="1824"/>
        <end position="1852"/>
    </location>
</feature>
<feature type="coiled-coil region" evidence="1">
    <location>
        <begin position="1785"/>
        <end position="1812"/>
    </location>
</feature>
<feature type="compositionally biased region" description="Low complexity" evidence="2">
    <location>
        <begin position="1187"/>
        <end position="1201"/>
    </location>
</feature>
<evidence type="ECO:0000313" key="5">
    <source>
        <dbReference type="Proteomes" id="UP001605036"/>
    </source>
</evidence>
<feature type="compositionally biased region" description="Basic residues" evidence="2">
    <location>
        <begin position="2131"/>
        <end position="2140"/>
    </location>
</feature>
<feature type="compositionally biased region" description="Basic and acidic residues" evidence="2">
    <location>
        <begin position="1456"/>
        <end position="1466"/>
    </location>
</feature>
<feature type="region of interest" description="Disordered" evidence="2">
    <location>
        <begin position="145"/>
        <end position="363"/>
    </location>
</feature>
<evidence type="ECO:0000259" key="3">
    <source>
        <dbReference type="PROSITE" id="PS50829"/>
    </source>
</evidence>
<keyword evidence="1" id="KW-0175">Coiled coil</keyword>
<feature type="compositionally biased region" description="Low complexity" evidence="2">
    <location>
        <begin position="1072"/>
        <end position="1084"/>
    </location>
</feature>
<dbReference type="InterPro" id="IPR035445">
    <property type="entry name" value="GYF-like_dom_sf"/>
</dbReference>
<keyword evidence="5" id="KW-1185">Reference proteome</keyword>
<feature type="compositionally biased region" description="Polar residues" evidence="2">
    <location>
        <begin position="1630"/>
        <end position="1639"/>
    </location>
</feature>
<feature type="region of interest" description="Disordered" evidence="2">
    <location>
        <begin position="1"/>
        <end position="41"/>
    </location>
</feature>
<feature type="domain" description="GYF" evidence="3">
    <location>
        <begin position="703"/>
        <end position="754"/>
    </location>
</feature>
<feature type="compositionally biased region" description="Polar residues" evidence="2">
    <location>
        <begin position="1509"/>
        <end position="1525"/>
    </location>
</feature>
<feature type="compositionally biased region" description="Polar residues" evidence="2">
    <location>
        <begin position="1402"/>
        <end position="1423"/>
    </location>
</feature>
<dbReference type="SMART" id="SM00444">
    <property type="entry name" value="GYF"/>
    <property type="match status" value="1"/>
</dbReference>
<dbReference type="SUPFAM" id="SSF55277">
    <property type="entry name" value="GYF domain"/>
    <property type="match status" value="1"/>
</dbReference>
<feature type="region of interest" description="Disordered" evidence="2">
    <location>
        <begin position="53"/>
        <end position="132"/>
    </location>
</feature>
<dbReference type="EMBL" id="JBHFFA010000008">
    <property type="protein sequence ID" value="KAL2608476.1"/>
    <property type="molecule type" value="Genomic_DNA"/>
</dbReference>
<dbReference type="Gene3D" id="3.30.1490.40">
    <property type="match status" value="1"/>
</dbReference>
<dbReference type="Pfam" id="PF02213">
    <property type="entry name" value="GYF"/>
    <property type="match status" value="1"/>
</dbReference>
<reference evidence="4 5" key="1">
    <citation type="submission" date="2024-09" db="EMBL/GenBank/DDBJ databases">
        <title>Chromosome-scale assembly of Riccia fluitans.</title>
        <authorList>
            <person name="Paukszto L."/>
            <person name="Sawicki J."/>
            <person name="Karawczyk K."/>
            <person name="Piernik-Szablinska J."/>
            <person name="Szczecinska M."/>
            <person name="Mazdziarz M."/>
        </authorList>
    </citation>
    <scope>NUCLEOTIDE SEQUENCE [LARGE SCALE GENOMIC DNA]</scope>
    <source>
        <strain evidence="4">Rf_01</strain>
        <tissue evidence="4">Aerial parts of the thallus</tissue>
    </source>
</reference>
<dbReference type="PROSITE" id="PS50829">
    <property type="entry name" value="GYF"/>
    <property type="match status" value="1"/>
</dbReference>
<dbReference type="PANTHER" id="PTHR46992">
    <property type="entry name" value="GYF DOMAIN-CONTAINING PROTEIN"/>
    <property type="match status" value="1"/>
</dbReference>
<feature type="region of interest" description="Disordered" evidence="2">
    <location>
        <begin position="1072"/>
        <end position="1095"/>
    </location>
</feature>
<gene>
    <name evidence="4" type="ORF">R1flu_027049</name>
</gene>
<feature type="region of interest" description="Disordered" evidence="2">
    <location>
        <begin position="451"/>
        <end position="470"/>
    </location>
</feature>
<feature type="compositionally biased region" description="Gly residues" evidence="2">
    <location>
        <begin position="311"/>
        <end position="321"/>
    </location>
</feature>
<feature type="region of interest" description="Disordered" evidence="2">
    <location>
        <begin position="1456"/>
        <end position="1480"/>
    </location>
</feature>
<feature type="region of interest" description="Disordered" evidence="2">
    <location>
        <begin position="1237"/>
        <end position="1262"/>
    </location>
</feature>
<feature type="compositionally biased region" description="Basic and acidic residues" evidence="2">
    <location>
        <begin position="195"/>
        <end position="258"/>
    </location>
</feature>
<protein>
    <recommendedName>
        <fullName evidence="3">GYF domain-containing protein</fullName>
    </recommendedName>
</protein>
<feature type="compositionally biased region" description="Pro residues" evidence="2">
    <location>
        <begin position="297"/>
        <end position="307"/>
    </location>
</feature>
<feature type="compositionally biased region" description="Basic and acidic residues" evidence="2">
    <location>
        <begin position="145"/>
        <end position="188"/>
    </location>
</feature>
<feature type="compositionally biased region" description="Basic and acidic residues" evidence="2">
    <location>
        <begin position="519"/>
        <end position="547"/>
    </location>
</feature>
<feature type="region of interest" description="Disordered" evidence="2">
    <location>
        <begin position="2114"/>
        <end position="2142"/>
    </location>
</feature>
<feature type="region of interest" description="Disordered" evidence="2">
    <location>
        <begin position="1901"/>
        <end position="1941"/>
    </location>
</feature>
<feature type="compositionally biased region" description="Basic and acidic residues" evidence="2">
    <location>
        <begin position="1591"/>
        <end position="1602"/>
    </location>
</feature>
<feature type="compositionally biased region" description="Polar residues" evidence="2">
    <location>
        <begin position="1609"/>
        <end position="1619"/>
    </location>
</feature>
<feature type="compositionally biased region" description="Basic and acidic residues" evidence="2">
    <location>
        <begin position="556"/>
        <end position="577"/>
    </location>
</feature>
<evidence type="ECO:0000256" key="2">
    <source>
        <dbReference type="SAM" id="MobiDB-lite"/>
    </source>
</evidence>
<feature type="region of interest" description="Disordered" evidence="2">
    <location>
        <begin position="1820"/>
        <end position="1852"/>
    </location>
</feature>
<feature type="compositionally biased region" description="Polar residues" evidence="2">
    <location>
        <begin position="1665"/>
        <end position="1674"/>
    </location>
</feature>
<comment type="caution">
    <text evidence="4">The sequence shown here is derived from an EMBL/GenBank/DDBJ whole genome shotgun (WGS) entry which is preliminary data.</text>
</comment>
<accession>A0ABD1XKL4</accession>
<name>A0ABD1XKL4_9MARC</name>
<proteinExistence type="predicted"/>
<feature type="compositionally biased region" description="Low complexity" evidence="2">
    <location>
        <begin position="1927"/>
        <end position="1941"/>
    </location>
</feature>
<organism evidence="4 5">
    <name type="scientific">Riccia fluitans</name>
    <dbReference type="NCBI Taxonomy" id="41844"/>
    <lineage>
        <taxon>Eukaryota</taxon>
        <taxon>Viridiplantae</taxon>
        <taxon>Streptophyta</taxon>
        <taxon>Embryophyta</taxon>
        <taxon>Marchantiophyta</taxon>
        <taxon>Marchantiopsida</taxon>
        <taxon>Marchantiidae</taxon>
        <taxon>Marchantiales</taxon>
        <taxon>Ricciaceae</taxon>
        <taxon>Riccia</taxon>
    </lineage>
</organism>
<feature type="compositionally biased region" description="Low complexity" evidence="2">
    <location>
        <begin position="1469"/>
        <end position="1480"/>
    </location>
</feature>